<evidence type="ECO:0000256" key="2">
    <source>
        <dbReference type="ARBA" id="ARBA00006375"/>
    </source>
</evidence>
<keyword evidence="4 8" id="KW-0812">Transmembrane</keyword>
<evidence type="ECO:0000256" key="10">
    <source>
        <dbReference type="SAM" id="Phobius"/>
    </source>
</evidence>
<keyword evidence="6 10" id="KW-1133">Transmembrane helix</keyword>
<organism evidence="12 14">
    <name type="scientific">Medicago truncatula</name>
    <name type="common">Barrel medic</name>
    <name type="synonym">Medicago tribuloides</name>
    <dbReference type="NCBI Taxonomy" id="3880"/>
    <lineage>
        <taxon>Eukaryota</taxon>
        <taxon>Viridiplantae</taxon>
        <taxon>Streptophyta</taxon>
        <taxon>Embryophyta</taxon>
        <taxon>Tracheophyta</taxon>
        <taxon>Spermatophyta</taxon>
        <taxon>Magnoliopsida</taxon>
        <taxon>eudicotyledons</taxon>
        <taxon>Gunneridae</taxon>
        <taxon>Pentapetalae</taxon>
        <taxon>rosids</taxon>
        <taxon>fabids</taxon>
        <taxon>Fabales</taxon>
        <taxon>Fabaceae</taxon>
        <taxon>Papilionoideae</taxon>
        <taxon>50 kb inversion clade</taxon>
        <taxon>NPAAA clade</taxon>
        <taxon>Hologalegina</taxon>
        <taxon>IRL clade</taxon>
        <taxon>Trifolieae</taxon>
        <taxon>Medicago</taxon>
    </lineage>
</organism>
<evidence type="ECO:0000256" key="1">
    <source>
        <dbReference type="ARBA" id="ARBA00004141"/>
    </source>
</evidence>
<keyword evidence="5" id="KW-0677">Repeat</keyword>
<dbReference type="Gene3D" id="1.50.40.10">
    <property type="entry name" value="Mitochondrial carrier domain"/>
    <property type="match status" value="1"/>
</dbReference>
<sequence>MAAVVGTIFVATFPAAVCCLPFEYVMIEIKKMQPDDKGKYPYTGYVDCAVKTLIAGGPLKFYTGFSVYCARIFPCVTVLVFASESARFSHSIIIMPKDEARGVVASFFKVLVLVEALLATLLVLVEALLATLLVLYAYVTD</sequence>
<feature type="signal peptide" evidence="11">
    <location>
        <begin position="1"/>
        <end position="19"/>
    </location>
</feature>
<dbReference type="InterPro" id="IPR018108">
    <property type="entry name" value="MCP_transmembrane"/>
</dbReference>
<dbReference type="SUPFAM" id="SSF103506">
    <property type="entry name" value="Mitochondrial carrier"/>
    <property type="match status" value="1"/>
</dbReference>
<gene>
    <name evidence="12" type="ordered locus">MTR_8g086430</name>
</gene>
<dbReference type="InterPro" id="IPR023395">
    <property type="entry name" value="MCP_dom_sf"/>
</dbReference>
<dbReference type="EMBL" id="CM001224">
    <property type="protein sequence ID" value="AET04252.1"/>
    <property type="molecule type" value="Genomic_DNA"/>
</dbReference>
<dbReference type="AlphaFoldDB" id="G7LJE7"/>
<evidence type="ECO:0000256" key="4">
    <source>
        <dbReference type="ARBA" id="ARBA00022692"/>
    </source>
</evidence>
<dbReference type="InterPro" id="IPR050391">
    <property type="entry name" value="Mito_Metabolite_Transporter"/>
</dbReference>
<dbReference type="EnsemblPlants" id="AET04252">
    <property type="protein sequence ID" value="AET04252"/>
    <property type="gene ID" value="MTR_8g086430"/>
</dbReference>
<evidence type="ECO:0000256" key="3">
    <source>
        <dbReference type="ARBA" id="ARBA00022448"/>
    </source>
</evidence>
<feature type="transmembrane region" description="Helical" evidence="10">
    <location>
        <begin position="103"/>
        <end position="136"/>
    </location>
</feature>
<evidence type="ECO:0000256" key="5">
    <source>
        <dbReference type="ARBA" id="ARBA00022737"/>
    </source>
</evidence>
<name>G7LJE7_MEDTR</name>
<reference evidence="12 14" key="1">
    <citation type="journal article" date="2011" name="Nature">
        <title>The Medicago genome provides insight into the evolution of rhizobial symbioses.</title>
        <authorList>
            <person name="Young N.D."/>
            <person name="Debelle F."/>
            <person name="Oldroyd G.E."/>
            <person name="Geurts R."/>
            <person name="Cannon S.B."/>
            <person name="Udvardi M.K."/>
            <person name="Benedito V.A."/>
            <person name="Mayer K.F."/>
            <person name="Gouzy J."/>
            <person name="Schoof H."/>
            <person name="Van de Peer Y."/>
            <person name="Proost S."/>
            <person name="Cook D.R."/>
            <person name="Meyers B.C."/>
            <person name="Spannagl M."/>
            <person name="Cheung F."/>
            <person name="De Mita S."/>
            <person name="Krishnakumar V."/>
            <person name="Gundlach H."/>
            <person name="Zhou S."/>
            <person name="Mudge J."/>
            <person name="Bharti A.K."/>
            <person name="Murray J.D."/>
            <person name="Naoumkina M.A."/>
            <person name="Rosen B."/>
            <person name="Silverstein K.A."/>
            <person name="Tang H."/>
            <person name="Rombauts S."/>
            <person name="Zhao P.X."/>
            <person name="Zhou P."/>
            <person name="Barbe V."/>
            <person name="Bardou P."/>
            <person name="Bechner M."/>
            <person name="Bellec A."/>
            <person name="Berger A."/>
            <person name="Berges H."/>
            <person name="Bidwell S."/>
            <person name="Bisseling T."/>
            <person name="Choisne N."/>
            <person name="Couloux A."/>
            <person name="Denny R."/>
            <person name="Deshpande S."/>
            <person name="Dai X."/>
            <person name="Doyle J.J."/>
            <person name="Dudez A.M."/>
            <person name="Farmer A.D."/>
            <person name="Fouteau S."/>
            <person name="Franken C."/>
            <person name="Gibelin C."/>
            <person name="Gish J."/>
            <person name="Goldstein S."/>
            <person name="Gonzalez A.J."/>
            <person name="Green P.J."/>
            <person name="Hallab A."/>
            <person name="Hartog M."/>
            <person name="Hua A."/>
            <person name="Humphray S.J."/>
            <person name="Jeong D.H."/>
            <person name="Jing Y."/>
            <person name="Jocker A."/>
            <person name="Kenton S.M."/>
            <person name="Kim D.J."/>
            <person name="Klee K."/>
            <person name="Lai H."/>
            <person name="Lang C."/>
            <person name="Lin S."/>
            <person name="Macmil S.L."/>
            <person name="Magdelenat G."/>
            <person name="Matthews L."/>
            <person name="McCorrison J."/>
            <person name="Monaghan E.L."/>
            <person name="Mun J.H."/>
            <person name="Najar F.Z."/>
            <person name="Nicholson C."/>
            <person name="Noirot C."/>
            <person name="O'Bleness M."/>
            <person name="Paule C.R."/>
            <person name="Poulain J."/>
            <person name="Prion F."/>
            <person name="Qin B."/>
            <person name="Qu C."/>
            <person name="Retzel E.F."/>
            <person name="Riddle C."/>
            <person name="Sallet E."/>
            <person name="Samain S."/>
            <person name="Samson N."/>
            <person name="Sanders I."/>
            <person name="Saurat O."/>
            <person name="Scarpelli C."/>
            <person name="Schiex T."/>
            <person name="Segurens B."/>
            <person name="Severin A.J."/>
            <person name="Sherrier D.J."/>
            <person name="Shi R."/>
            <person name="Sims S."/>
            <person name="Singer S.R."/>
            <person name="Sinharoy S."/>
            <person name="Sterck L."/>
            <person name="Viollet A."/>
            <person name="Wang B.B."/>
            <person name="Wang K."/>
            <person name="Wang M."/>
            <person name="Wang X."/>
            <person name="Warfsmann J."/>
            <person name="Weissenbach J."/>
            <person name="White D.D."/>
            <person name="White J.D."/>
            <person name="Wiley G.B."/>
            <person name="Wincker P."/>
            <person name="Xing Y."/>
            <person name="Yang L."/>
            <person name="Yao Z."/>
            <person name="Ying F."/>
            <person name="Zhai J."/>
            <person name="Zhou L."/>
            <person name="Zuber A."/>
            <person name="Denarie J."/>
            <person name="Dixon R.A."/>
            <person name="May G.D."/>
            <person name="Schwartz D.C."/>
            <person name="Rogers J."/>
            <person name="Quetier F."/>
            <person name="Town C.D."/>
            <person name="Roe B.A."/>
        </authorList>
    </citation>
    <scope>NUCLEOTIDE SEQUENCE [LARGE SCALE GENOMIC DNA]</scope>
    <source>
        <strain evidence="12">A17</strain>
        <strain evidence="13 14">cv. Jemalong A17</strain>
    </source>
</reference>
<keyword evidence="7 8" id="KW-0472">Membrane</keyword>
<keyword evidence="3 9" id="KW-0813">Transport</keyword>
<dbReference type="PANTHER" id="PTHR45618">
    <property type="entry name" value="MITOCHONDRIAL DICARBOXYLATE CARRIER-RELATED"/>
    <property type="match status" value="1"/>
</dbReference>
<comment type="subcellular location">
    <subcellularLocation>
        <location evidence="1">Membrane</location>
        <topology evidence="1">Multi-pass membrane protein</topology>
    </subcellularLocation>
</comment>
<comment type="similarity">
    <text evidence="2 9">Belongs to the mitochondrial carrier (TC 2.A.29) family.</text>
</comment>
<dbReference type="GO" id="GO:0016020">
    <property type="term" value="C:membrane"/>
    <property type="evidence" value="ECO:0007669"/>
    <property type="project" value="UniProtKB-SubCell"/>
</dbReference>
<feature type="chain" id="PRO_5014574324" evidence="11">
    <location>
        <begin position="20"/>
        <end position="141"/>
    </location>
</feature>
<evidence type="ECO:0000256" key="11">
    <source>
        <dbReference type="SAM" id="SignalP"/>
    </source>
</evidence>
<evidence type="ECO:0000256" key="9">
    <source>
        <dbReference type="RuleBase" id="RU000488"/>
    </source>
</evidence>
<dbReference type="eggNOG" id="KOG0759">
    <property type="taxonomic scope" value="Eukaryota"/>
</dbReference>
<reference evidence="13" key="3">
    <citation type="submission" date="2015-04" db="UniProtKB">
        <authorList>
            <consortium name="EnsemblPlants"/>
        </authorList>
    </citation>
    <scope>IDENTIFICATION</scope>
    <source>
        <strain evidence="13">cv. Jemalong A17</strain>
    </source>
</reference>
<keyword evidence="14" id="KW-1185">Reference proteome</keyword>
<reference evidence="12 14" key="2">
    <citation type="journal article" date="2014" name="BMC Genomics">
        <title>An improved genome release (version Mt4.0) for the model legume Medicago truncatula.</title>
        <authorList>
            <person name="Tang H."/>
            <person name="Krishnakumar V."/>
            <person name="Bidwell S."/>
            <person name="Rosen B."/>
            <person name="Chan A."/>
            <person name="Zhou S."/>
            <person name="Gentzbittel L."/>
            <person name="Childs K.L."/>
            <person name="Yandell M."/>
            <person name="Gundlach H."/>
            <person name="Mayer K.F."/>
            <person name="Schwartz D.C."/>
            <person name="Town C.D."/>
        </authorList>
    </citation>
    <scope>GENOME REANNOTATION</scope>
    <source>
        <strain evidence="13 14">cv. Jemalong A17</strain>
    </source>
</reference>
<evidence type="ECO:0000256" key="8">
    <source>
        <dbReference type="PROSITE-ProRule" id="PRU00282"/>
    </source>
</evidence>
<evidence type="ECO:0000256" key="6">
    <source>
        <dbReference type="ARBA" id="ARBA00022989"/>
    </source>
</evidence>
<dbReference type="Pfam" id="PF00153">
    <property type="entry name" value="Mito_carr"/>
    <property type="match status" value="1"/>
</dbReference>
<evidence type="ECO:0000313" key="13">
    <source>
        <dbReference type="EnsemblPlants" id="AET04252"/>
    </source>
</evidence>
<keyword evidence="11" id="KW-0732">Signal</keyword>
<evidence type="ECO:0000313" key="12">
    <source>
        <dbReference type="EMBL" id="AET04252.1"/>
    </source>
</evidence>
<evidence type="ECO:0000256" key="7">
    <source>
        <dbReference type="ARBA" id="ARBA00023136"/>
    </source>
</evidence>
<protein>
    <submittedName>
        <fullName evidence="12">Dicarboxylate carrier protein</fullName>
    </submittedName>
</protein>
<dbReference type="HOGENOM" id="CLU_1828217_0_0_1"/>
<dbReference type="Proteomes" id="UP000002051">
    <property type="component" value="Chromosome 8"/>
</dbReference>
<accession>G7LJE7</accession>
<feature type="repeat" description="Solcar" evidence="8">
    <location>
        <begin position="2"/>
        <end position="89"/>
    </location>
</feature>
<evidence type="ECO:0000313" key="14">
    <source>
        <dbReference type="Proteomes" id="UP000002051"/>
    </source>
</evidence>
<dbReference type="PROSITE" id="PS50920">
    <property type="entry name" value="SOLCAR"/>
    <property type="match status" value="1"/>
</dbReference>
<feature type="transmembrane region" description="Helical" evidence="10">
    <location>
        <begin position="61"/>
        <end position="82"/>
    </location>
</feature>
<dbReference type="PaxDb" id="3880-AET04252"/>
<proteinExistence type="inferred from homology"/>